<reference evidence="2" key="2">
    <citation type="submission" date="2021-04" db="EMBL/GenBank/DDBJ databases">
        <authorList>
            <person name="Podell S."/>
        </authorList>
    </citation>
    <scope>NUCLEOTIDE SEQUENCE</scope>
    <source>
        <strain evidence="2">Hildebrandi</strain>
    </source>
</reference>
<accession>A0A9K3M6I7</accession>
<feature type="compositionally biased region" description="Polar residues" evidence="1">
    <location>
        <begin position="65"/>
        <end position="76"/>
    </location>
</feature>
<comment type="caution">
    <text evidence="2">The sequence shown here is derived from an EMBL/GenBank/DDBJ whole genome shotgun (WGS) entry which is preliminary data.</text>
</comment>
<feature type="compositionally biased region" description="Polar residues" evidence="1">
    <location>
        <begin position="43"/>
        <end position="57"/>
    </location>
</feature>
<dbReference type="OrthoDB" id="57210at2759"/>
<evidence type="ECO:0000256" key="1">
    <source>
        <dbReference type="SAM" id="MobiDB-lite"/>
    </source>
</evidence>
<dbReference type="Proteomes" id="UP000693970">
    <property type="component" value="Unassembled WGS sequence"/>
</dbReference>
<gene>
    <name evidence="2" type="ORF">IV203_013186</name>
</gene>
<feature type="compositionally biased region" description="Basic and acidic residues" evidence="1">
    <location>
        <begin position="240"/>
        <end position="254"/>
    </location>
</feature>
<sequence length="1324" mass="150362">MATTNNDDTTCTSVSVQRRLPHPKQKKKHRIDISGIVAIAPPESSSKTVFSPSNNGRPQEKQRLTESSIDSDTGSLLRSKDRNDPVVLDNCHTAGSNSATSKENLHKELLTTDDIHPKDQTFLSSVISAVPKPPCNHALHHCDEPLAPPKTLYENADIDDLKTEIMEELERIVIRAEERNFMNDLDAIILKQEQEEVMETLLKYQVHLSEDTEFAQSIPSHAQHLTRIQYSTETGSSSRDGLKTDPELKRSWEAKRRRKRRRQEEAEFCNEAHEPGASKLIGEPEASELMTFRRELPIWIPRRHQYDNKCHLFTRSKYLKEFFSTSAFSLSEFRNDPTFNITLSEHHPDFPDAYQLEATGTKAQLDKVRLFTERFVQTVIADYNVAQLWNDERSLLLDVSISCLGRLGVTANKYTFRNGKNAKISVPGVWIHEIERDGALCKALGGERICESGCMIEAVDGKHVFLPEHIQNNFAEARKSSSTNVTVSICLSKYTDLKQMPSWLIGILKRRDEKPFNPEHYEKYRRLKKDGLIAPEATDNFFYEKRTNTTIAETVKERNSTPSTGYMELDSGAGHARYKMFVQKYRSLIPIEFRNIENRSNKLLSSMWNAHKVMFGEDSWCDEQCACFKATSNMVKAAVMNNPGSSSTGLMNFFLPRFLDRLKEEYPEESIADLFRRVLRMWSQHQNSRRYGRHCGEDCQCGQEWNRLFGRGDKARSETFKAVSRKKTRRSSTGARLSPGQPSKKQRFEQGSSEKKKSQRVKGISKPPRPINCAKNSFETTFDSSNPIGGYFVTEFGVDGVVGCHLFSKFEYGPIANDKRIRLGSTVIAAVVGDKRFGIHSHNELRQFYEHAKRGSRRLHLIFKNKGGLHEVLDNPTNWSISGNWTGQRKDGWPGGAKDQSEGRRPFDEKMTNVTPAAGLSLLDESSAESYHKGDSLSNAARNLSCKELIQVLENWYPQDATDVETHLMPQYQFVRGELKFLEDLLASGEDNDSSLIHRIQDWRAKYIALKVCMGNIFEIEKAVSLRAWNTIDFRLENLKLEIDKSSLSVGNKVINVSIQTKNPDLVLGSLPKRNFTDVIHYGAGTEIFRVHNNYLFTSESRVLVITVAAQEETEGSPSAMLGSFAILLDEAEKIFSSNDDWLSYTKSVPGLGSVEISAKRHRADKPYIMQKKEESIRGLKKKIETIEMFNKDINLPTSAKLSANVRGIGGISLLHAAIKLVETTRLIEQLLHLKADPQASSIMGTPMEVANRLIKRSEKKLEEAQRNGKPKEVIEAHRERCSQAWKIWELLEKKHRENLQEIAKCSSKPKESNVGTRRVSFAT</sequence>
<feature type="region of interest" description="Disordered" evidence="1">
    <location>
        <begin position="231"/>
        <end position="256"/>
    </location>
</feature>
<feature type="region of interest" description="Disordered" evidence="1">
    <location>
        <begin position="884"/>
        <end position="911"/>
    </location>
</feature>
<feature type="compositionally biased region" description="Polar residues" evidence="1">
    <location>
        <begin position="1"/>
        <end position="16"/>
    </location>
</feature>
<feature type="compositionally biased region" description="Polar residues" evidence="1">
    <location>
        <begin position="731"/>
        <end position="743"/>
    </location>
</feature>
<evidence type="ECO:0000313" key="2">
    <source>
        <dbReference type="EMBL" id="KAG7374091.1"/>
    </source>
</evidence>
<reference evidence="2" key="1">
    <citation type="journal article" date="2021" name="Sci. Rep.">
        <title>Diploid genomic architecture of Nitzschia inconspicua, an elite biomass production diatom.</title>
        <authorList>
            <person name="Oliver A."/>
            <person name="Podell S."/>
            <person name="Pinowska A."/>
            <person name="Traller J.C."/>
            <person name="Smith S.R."/>
            <person name="McClure R."/>
            <person name="Beliaev A."/>
            <person name="Bohutskyi P."/>
            <person name="Hill E.A."/>
            <person name="Rabines A."/>
            <person name="Zheng H."/>
            <person name="Allen L.Z."/>
            <person name="Kuo A."/>
            <person name="Grigoriev I.V."/>
            <person name="Allen A.E."/>
            <person name="Hazlebeck D."/>
            <person name="Allen E.E."/>
        </authorList>
    </citation>
    <scope>NUCLEOTIDE SEQUENCE</scope>
    <source>
        <strain evidence="2">Hildebrandi</strain>
    </source>
</reference>
<evidence type="ECO:0000313" key="3">
    <source>
        <dbReference type="Proteomes" id="UP000693970"/>
    </source>
</evidence>
<feature type="region of interest" description="Disordered" evidence="1">
    <location>
        <begin position="1"/>
        <end position="87"/>
    </location>
</feature>
<proteinExistence type="predicted"/>
<feature type="region of interest" description="Disordered" evidence="1">
    <location>
        <begin position="719"/>
        <end position="771"/>
    </location>
</feature>
<feature type="compositionally biased region" description="Basic and acidic residues" evidence="1">
    <location>
        <begin position="899"/>
        <end position="911"/>
    </location>
</feature>
<feature type="compositionally biased region" description="Basic residues" evidence="1">
    <location>
        <begin position="19"/>
        <end position="30"/>
    </location>
</feature>
<organism evidence="2 3">
    <name type="scientific">Nitzschia inconspicua</name>
    <dbReference type="NCBI Taxonomy" id="303405"/>
    <lineage>
        <taxon>Eukaryota</taxon>
        <taxon>Sar</taxon>
        <taxon>Stramenopiles</taxon>
        <taxon>Ochrophyta</taxon>
        <taxon>Bacillariophyta</taxon>
        <taxon>Bacillariophyceae</taxon>
        <taxon>Bacillariophycidae</taxon>
        <taxon>Bacillariales</taxon>
        <taxon>Bacillariaceae</taxon>
        <taxon>Nitzschia</taxon>
    </lineage>
</organism>
<dbReference type="EMBL" id="JAGRRH010000001">
    <property type="protein sequence ID" value="KAG7374091.1"/>
    <property type="molecule type" value="Genomic_DNA"/>
</dbReference>
<name>A0A9K3M6I7_9STRA</name>
<keyword evidence="3" id="KW-1185">Reference proteome</keyword>
<feature type="compositionally biased region" description="Basic and acidic residues" evidence="1">
    <location>
        <begin position="746"/>
        <end position="756"/>
    </location>
</feature>
<protein>
    <submittedName>
        <fullName evidence="2">Uncharacterized protein</fullName>
    </submittedName>
</protein>